<feature type="transmembrane region" description="Helical" evidence="1">
    <location>
        <begin position="247"/>
        <end position="264"/>
    </location>
</feature>
<dbReference type="Proteomes" id="UP001309705">
    <property type="component" value="Unassembled WGS sequence"/>
</dbReference>
<dbReference type="EMBL" id="JAYWTM010000011">
    <property type="protein sequence ID" value="MEC5343539.1"/>
    <property type="molecule type" value="Genomic_DNA"/>
</dbReference>
<keyword evidence="1" id="KW-0812">Transmembrane</keyword>
<dbReference type="PANTHER" id="PTHR41983">
    <property type="entry name" value="SHORT-CHAIN FATTY ACID TRANSPORTER-RELATED"/>
    <property type="match status" value="1"/>
</dbReference>
<feature type="transmembrane region" description="Helical" evidence="1">
    <location>
        <begin position="312"/>
        <end position="336"/>
    </location>
</feature>
<name>A0ABU6JRZ4_9GAMM</name>
<comment type="caution">
    <text evidence="2">The sequence shown here is derived from an EMBL/GenBank/DDBJ whole genome shotgun (WGS) entry which is preliminary data.</text>
</comment>
<feature type="transmembrane region" description="Helical" evidence="1">
    <location>
        <begin position="271"/>
        <end position="292"/>
    </location>
</feature>
<feature type="transmembrane region" description="Helical" evidence="1">
    <location>
        <begin position="420"/>
        <end position="442"/>
    </location>
</feature>
<evidence type="ECO:0000313" key="3">
    <source>
        <dbReference type="Proteomes" id="UP001309705"/>
    </source>
</evidence>
<evidence type="ECO:0000313" key="2">
    <source>
        <dbReference type="EMBL" id="MEC5343539.1"/>
    </source>
</evidence>
<keyword evidence="3" id="KW-1185">Reference proteome</keyword>
<sequence length="444" mass="48376">MINRMVMFFVNLMNKYLPDPFTVAWLITLVVVAMAFAFTSATPGEVIGYWGDGFYDLLAFAMQMSLVLVTGYALADAAVIQKAMRALVRIPKTPQQTVFFVSLASAILCYLNWGLCIIAGAFLAREAARAHPDVDIRLIVAAGFSGIIVTHGGLSASIPLLINTQGHFLQQEIGLIPLEQTIFAPQALVITILLLICIPFCCLLMMPKKGQEVLVDPSVFDDAPSGLEVKTSDKPTFIADRLEQSKILKYLLGFSGLGYLAYTWATKGLVFNLNILIFLFLVLGILAHGTLLDYARSITRGATTCGGIILQYPFYAGIMGIMKGSGLVFIISDALLAISNAHTFELMCYLSSMIISIFVPSAGGHWAVQAPFMLPAAQVLEVETWKVAMGVAWGESIWNIVTPFWALPVLAITKTSLRDLIGFTVFLWIVGNIIVIPCILFIGN</sequence>
<feature type="transmembrane region" description="Helical" evidence="1">
    <location>
        <begin position="348"/>
        <end position="368"/>
    </location>
</feature>
<feature type="transmembrane region" description="Helical" evidence="1">
    <location>
        <begin position="53"/>
        <end position="75"/>
    </location>
</feature>
<accession>A0ABU6JRZ4</accession>
<dbReference type="PANTHER" id="PTHR41983:SF2">
    <property type="entry name" value="SHORT-CHAIN FATTY ACID TRANSPORTER-RELATED"/>
    <property type="match status" value="1"/>
</dbReference>
<keyword evidence="1" id="KW-1133">Transmembrane helix</keyword>
<feature type="transmembrane region" description="Helical" evidence="1">
    <location>
        <begin position="96"/>
        <end position="124"/>
    </location>
</feature>
<feature type="transmembrane region" description="Helical" evidence="1">
    <location>
        <begin position="388"/>
        <end position="413"/>
    </location>
</feature>
<keyword evidence="1" id="KW-0472">Membrane</keyword>
<organism evidence="2 3">
    <name type="scientific">Brenneria populi</name>
    <dbReference type="NCBI Taxonomy" id="1505588"/>
    <lineage>
        <taxon>Bacteria</taxon>
        <taxon>Pseudomonadati</taxon>
        <taxon>Pseudomonadota</taxon>
        <taxon>Gammaproteobacteria</taxon>
        <taxon>Enterobacterales</taxon>
        <taxon>Pectobacteriaceae</taxon>
        <taxon>Brenneria</taxon>
    </lineage>
</organism>
<evidence type="ECO:0000256" key="1">
    <source>
        <dbReference type="SAM" id="Phobius"/>
    </source>
</evidence>
<dbReference type="InterPro" id="IPR006160">
    <property type="entry name" value="SCFA_transpt_AtoE"/>
</dbReference>
<gene>
    <name evidence="2" type="ORF">VSX58_13140</name>
</gene>
<feature type="transmembrane region" description="Helical" evidence="1">
    <location>
        <begin position="183"/>
        <end position="206"/>
    </location>
</feature>
<dbReference type="RefSeq" id="WP_327618489.1">
    <property type="nucleotide sequence ID" value="NZ_JAYWTM010000011.1"/>
</dbReference>
<protein>
    <submittedName>
        <fullName evidence="2">TIGR00366 family protein</fullName>
    </submittedName>
</protein>
<proteinExistence type="predicted"/>
<reference evidence="2 3" key="1">
    <citation type="journal article" date="2017" name="Int. J. Syst. Evol. Microbiol.">
        <title>Brenneria populi subsp. brevivirga subsp. nov. isolated from symptomatic bark of Populus x euramericana canker, and description of Brenneria populi subsp. populi subsp. nov.</title>
        <authorList>
            <person name="Zheng M.H."/>
            <person name="Piao C.G."/>
            <person name="Xue H."/>
            <person name="Guo M.W."/>
            <person name="Li Y."/>
        </authorList>
    </citation>
    <scope>NUCLEOTIDE SEQUENCE [LARGE SCALE GENOMIC DNA]</scope>
    <source>
        <strain evidence="2 3">D9-5</strain>
    </source>
</reference>
<dbReference type="Pfam" id="PF02667">
    <property type="entry name" value="SCFA_trans"/>
    <property type="match status" value="1"/>
</dbReference>